<gene>
    <name evidence="3" type="primary">NRG4</name>
</gene>
<name>A0ABM3Q6W3_ACIJB</name>
<feature type="compositionally biased region" description="Low complexity" evidence="1">
    <location>
        <begin position="61"/>
        <end position="71"/>
    </location>
</feature>
<proteinExistence type="predicted"/>
<protein>
    <submittedName>
        <fullName evidence="3">Pro-neuregulin-4, membrane-bound isoform isoform X1</fullName>
    </submittedName>
</protein>
<feature type="region of interest" description="Disordered" evidence="1">
    <location>
        <begin position="61"/>
        <end position="162"/>
    </location>
</feature>
<dbReference type="GeneID" id="106983574"/>
<keyword evidence="2" id="KW-1185">Reference proteome</keyword>
<accession>A0ABM3Q6W3</accession>
<evidence type="ECO:0000256" key="1">
    <source>
        <dbReference type="SAM" id="MobiDB-lite"/>
    </source>
</evidence>
<dbReference type="RefSeq" id="XP_053079656.1">
    <property type="nucleotide sequence ID" value="XM_053223681.1"/>
</dbReference>
<sequence>MKVSGEIPALPDTHPANLDWPLPPARPQDPDTEAGKPRPRPASRTHTCCLGSGFAWLCSGAGRSSRSRGSPVRPPAPSRLCRSLGSSAHRARGRARGLAPEAYQGSRLRPRLPPSARAPPAAAERRRGCLGNSSLGGSGWRLQPGRGRGLGSHQGPNAARRRRGVDIPGFNVVVIGIISHTKMSFEVSPIFFKLKRLFQEY</sequence>
<reference evidence="3" key="1">
    <citation type="submission" date="2025-08" db="UniProtKB">
        <authorList>
            <consortium name="RefSeq"/>
        </authorList>
    </citation>
    <scope>IDENTIFICATION</scope>
    <source>
        <tissue evidence="3">Blood</tissue>
    </source>
</reference>
<feature type="region of interest" description="Disordered" evidence="1">
    <location>
        <begin position="1"/>
        <end position="45"/>
    </location>
</feature>
<dbReference type="Proteomes" id="UP001652583">
    <property type="component" value="Chromosome B3"/>
</dbReference>
<evidence type="ECO:0000313" key="3">
    <source>
        <dbReference type="RefSeq" id="XP_053079656.1"/>
    </source>
</evidence>
<feature type="compositionally biased region" description="Low complexity" evidence="1">
    <location>
        <begin position="78"/>
        <end position="88"/>
    </location>
</feature>
<organism evidence="2 3">
    <name type="scientific">Acinonyx jubatus</name>
    <name type="common">Cheetah</name>
    <dbReference type="NCBI Taxonomy" id="32536"/>
    <lineage>
        <taxon>Eukaryota</taxon>
        <taxon>Metazoa</taxon>
        <taxon>Chordata</taxon>
        <taxon>Craniata</taxon>
        <taxon>Vertebrata</taxon>
        <taxon>Euteleostomi</taxon>
        <taxon>Mammalia</taxon>
        <taxon>Eutheria</taxon>
        <taxon>Laurasiatheria</taxon>
        <taxon>Carnivora</taxon>
        <taxon>Feliformia</taxon>
        <taxon>Felidae</taxon>
        <taxon>Felinae</taxon>
        <taxon>Acinonyx</taxon>
    </lineage>
</organism>
<evidence type="ECO:0000313" key="2">
    <source>
        <dbReference type="Proteomes" id="UP001652583"/>
    </source>
</evidence>